<gene>
    <name evidence="1" type="ORF">NCTC12971_02700</name>
</gene>
<organism evidence="1 2">
    <name type="scientific">Serratia rubidaea</name>
    <name type="common">Serratia marinorubra</name>
    <dbReference type="NCBI Taxonomy" id="61652"/>
    <lineage>
        <taxon>Bacteria</taxon>
        <taxon>Pseudomonadati</taxon>
        <taxon>Pseudomonadota</taxon>
        <taxon>Gammaproteobacteria</taxon>
        <taxon>Enterobacterales</taxon>
        <taxon>Yersiniaceae</taxon>
        <taxon>Serratia</taxon>
    </lineage>
</organism>
<accession>A0A4U9HK18</accession>
<proteinExistence type="predicted"/>
<evidence type="ECO:0000313" key="2">
    <source>
        <dbReference type="Proteomes" id="UP000307968"/>
    </source>
</evidence>
<keyword evidence="1" id="KW-0547">Nucleotide-binding</keyword>
<dbReference type="AlphaFoldDB" id="A0A4U9HK18"/>
<keyword evidence="1" id="KW-0378">Hydrolase</keyword>
<dbReference type="Proteomes" id="UP000307968">
    <property type="component" value="Chromosome"/>
</dbReference>
<evidence type="ECO:0000313" key="1">
    <source>
        <dbReference type="EMBL" id="VTP62559.1"/>
    </source>
</evidence>
<protein>
    <submittedName>
        <fullName evidence="1">ATP-dependent RNA helicase HrpA</fullName>
    </submittedName>
</protein>
<dbReference type="Gene3D" id="3.40.50.300">
    <property type="entry name" value="P-loop containing nucleotide triphosphate hydrolases"/>
    <property type="match status" value="1"/>
</dbReference>
<sequence>MIITSATIDPQRFSRHFNNAPVIEVSGRTYPVEVRYRPVADDADDGDRDQLQAIFDAVDELGAKGRGIS</sequence>
<dbReference type="EMBL" id="LR590463">
    <property type="protein sequence ID" value="VTP62559.1"/>
    <property type="molecule type" value="Genomic_DNA"/>
</dbReference>
<dbReference type="InterPro" id="IPR027417">
    <property type="entry name" value="P-loop_NTPase"/>
</dbReference>
<keyword evidence="1" id="KW-0347">Helicase</keyword>
<reference evidence="1 2" key="1">
    <citation type="submission" date="2019-05" db="EMBL/GenBank/DDBJ databases">
        <authorList>
            <consortium name="Pathogen Informatics"/>
        </authorList>
    </citation>
    <scope>NUCLEOTIDE SEQUENCE [LARGE SCALE GENOMIC DNA]</scope>
    <source>
        <strain evidence="1 2">NCTC12971</strain>
    </source>
</reference>
<keyword evidence="1" id="KW-0067">ATP-binding</keyword>
<name>A0A4U9HK18_SERRU</name>
<dbReference type="GO" id="GO:0004386">
    <property type="term" value="F:helicase activity"/>
    <property type="evidence" value="ECO:0007669"/>
    <property type="project" value="UniProtKB-KW"/>
</dbReference>